<evidence type="ECO:0008006" key="4">
    <source>
        <dbReference type="Google" id="ProtNLM"/>
    </source>
</evidence>
<dbReference type="Proteomes" id="UP000217790">
    <property type="component" value="Unassembled WGS sequence"/>
</dbReference>
<proteinExistence type="predicted"/>
<dbReference type="AlphaFoldDB" id="A0A2H3DMH3"/>
<keyword evidence="1" id="KW-0732">Signal</keyword>
<evidence type="ECO:0000256" key="1">
    <source>
        <dbReference type="SAM" id="SignalP"/>
    </source>
</evidence>
<organism evidence="2 3">
    <name type="scientific">Armillaria gallica</name>
    <name type="common">Bulbous honey fungus</name>
    <name type="synonym">Armillaria bulbosa</name>
    <dbReference type="NCBI Taxonomy" id="47427"/>
    <lineage>
        <taxon>Eukaryota</taxon>
        <taxon>Fungi</taxon>
        <taxon>Dikarya</taxon>
        <taxon>Basidiomycota</taxon>
        <taxon>Agaricomycotina</taxon>
        <taxon>Agaricomycetes</taxon>
        <taxon>Agaricomycetidae</taxon>
        <taxon>Agaricales</taxon>
        <taxon>Marasmiineae</taxon>
        <taxon>Physalacriaceae</taxon>
        <taxon>Armillaria</taxon>
    </lineage>
</organism>
<sequence length="100" mass="11927">MYLFAWIIVTVLFFINSASSPRSSHSSTVFRHRQEVLQNTLRRITSFRVTFPMHSRNNEDVDIARCFQLPEPQTSHNYIACFLQFPFVFHAHTRDLLYQF</sequence>
<keyword evidence="3" id="KW-1185">Reference proteome</keyword>
<reference evidence="3" key="1">
    <citation type="journal article" date="2017" name="Nat. Ecol. Evol.">
        <title>Genome expansion and lineage-specific genetic innovations in the forest pathogenic fungi Armillaria.</title>
        <authorList>
            <person name="Sipos G."/>
            <person name="Prasanna A.N."/>
            <person name="Walter M.C."/>
            <person name="O'Connor E."/>
            <person name="Balint B."/>
            <person name="Krizsan K."/>
            <person name="Kiss B."/>
            <person name="Hess J."/>
            <person name="Varga T."/>
            <person name="Slot J."/>
            <person name="Riley R."/>
            <person name="Boka B."/>
            <person name="Rigling D."/>
            <person name="Barry K."/>
            <person name="Lee J."/>
            <person name="Mihaltcheva S."/>
            <person name="LaButti K."/>
            <person name="Lipzen A."/>
            <person name="Waldron R."/>
            <person name="Moloney N.M."/>
            <person name="Sperisen C."/>
            <person name="Kredics L."/>
            <person name="Vagvoelgyi C."/>
            <person name="Patrignani A."/>
            <person name="Fitzpatrick D."/>
            <person name="Nagy I."/>
            <person name="Doyle S."/>
            <person name="Anderson J.B."/>
            <person name="Grigoriev I.V."/>
            <person name="Gueldener U."/>
            <person name="Muensterkoetter M."/>
            <person name="Nagy L.G."/>
        </authorList>
    </citation>
    <scope>NUCLEOTIDE SEQUENCE [LARGE SCALE GENOMIC DNA]</scope>
    <source>
        <strain evidence="3">Ar21-2</strain>
    </source>
</reference>
<evidence type="ECO:0000313" key="2">
    <source>
        <dbReference type="EMBL" id="PBK88646.1"/>
    </source>
</evidence>
<gene>
    <name evidence="2" type="ORF">ARMGADRAFT_363438</name>
</gene>
<name>A0A2H3DMH3_ARMGA</name>
<dbReference type="InParanoid" id="A0A2H3DMH3"/>
<feature type="signal peptide" evidence="1">
    <location>
        <begin position="1"/>
        <end position="20"/>
    </location>
</feature>
<accession>A0A2H3DMH3</accession>
<protein>
    <recommendedName>
        <fullName evidence="4">Secreted protein</fullName>
    </recommendedName>
</protein>
<dbReference type="EMBL" id="KZ293672">
    <property type="protein sequence ID" value="PBK88646.1"/>
    <property type="molecule type" value="Genomic_DNA"/>
</dbReference>
<evidence type="ECO:0000313" key="3">
    <source>
        <dbReference type="Proteomes" id="UP000217790"/>
    </source>
</evidence>
<feature type="chain" id="PRO_5013641937" description="Secreted protein" evidence="1">
    <location>
        <begin position="21"/>
        <end position="100"/>
    </location>
</feature>